<evidence type="ECO:0000313" key="2">
    <source>
        <dbReference type="WBParaSite" id="nRc.2.0.1.t00452-RA"/>
    </source>
</evidence>
<dbReference type="WBParaSite" id="nRc.2.0.1.t00452-RA">
    <property type="protein sequence ID" value="nRc.2.0.1.t00452-RA"/>
    <property type="gene ID" value="nRc.2.0.1.g00452"/>
</dbReference>
<proteinExistence type="predicted"/>
<name>A0A915HEH3_ROMCU</name>
<reference evidence="2" key="1">
    <citation type="submission" date="2022-11" db="UniProtKB">
        <authorList>
            <consortium name="WormBaseParasite"/>
        </authorList>
    </citation>
    <scope>IDENTIFICATION</scope>
</reference>
<keyword evidence="1" id="KW-1185">Reference proteome</keyword>
<evidence type="ECO:0000313" key="1">
    <source>
        <dbReference type="Proteomes" id="UP000887565"/>
    </source>
</evidence>
<organism evidence="1 2">
    <name type="scientific">Romanomermis culicivorax</name>
    <name type="common">Nematode worm</name>
    <dbReference type="NCBI Taxonomy" id="13658"/>
    <lineage>
        <taxon>Eukaryota</taxon>
        <taxon>Metazoa</taxon>
        <taxon>Ecdysozoa</taxon>
        <taxon>Nematoda</taxon>
        <taxon>Enoplea</taxon>
        <taxon>Dorylaimia</taxon>
        <taxon>Mermithida</taxon>
        <taxon>Mermithoidea</taxon>
        <taxon>Mermithidae</taxon>
        <taxon>Romanomermis</taxon>
    </lineage>
</organism>
<sequence length="165" mass="17755">MPTDSSCTSPQSLELQLVQLALPSSSTISATALDMRTLNQSISAANMVIPSKEIASAAPIVSPGIVCWNATGHTFQDPCHICSSVCQIDKLTPSTKTFIRKYASTRTFQIPIKLGALKAHMLIDTGAQCSTLSSGLVKCAFNKQSLPLPICGRWRHCQCLWSSSR</sequence>
<accession>A0A915HEH3</accession>
<dbReference type="AlphaFoldDB" id="A0A915HEH3"/>
<protein>
    <submittedName>
        <fullName evidence="2">Peptidase A2 domain-containing protein</fullName>
    </submittedName>
</protein>
<dbReference type="Proteomes" id="UP000887565">
    <property type="component" value="Unplaced"/>
</dbReference>